<keyword evidence="4" id="KW-1185">Reference proteome</keyword>
<dbReference type="eggNOG" id="COG3346">
    <property type="taxonomic scope" value="Bacteria"/>
</dbReference>
<dbReference type="GO" id="GO:0005886">
    <property type="term" value="C:plasma membrane"/>
    <property type="evidence" value="ECO:0007669"/>
    <property type="project" value="UniProtKB-SubCell"/>
</dbReference>
<feature type="transmembrane region" description="Helical" evidence="1">
    <location>
        <begin position="74"/>
        <end position="96"/>
    </location>
</feature>
<dbReference type="HOGENOM" id="CLU_047737_2_2_6"/>
<comment type="subcellular location">
    <subcellularLocation>
        <location evidence="1">Cell membrane</location>
        <topology evidence="1">Multi-pass membrane protein</topology>
    </subcellularLocation>
</comment>
<evidence type="ECO:0000256" key="2">
    <source>
        <dbReference type="SAM" id="MobiDB-lite"/>
    </source>
</evidence>
<comment type="similarity">
    <text evidence="1">Belongs to the SURF1 family.</text>
</comment>
<dbReference type="Proteomes" id="UP000001317">
    <property type="component" value="Chromosome"/>
</dbReference>
<dbReference type="PROSITE" id="PS50895">
    <property type="entry name" value="SURF1"/>
    <property type="match status" value="1"/>
</dbReference>
<dbReference type="InterPro" id="IPR002994">
    <property type="entry name" value="Surf1/Shy1"/>
</dbReference>
<keyword evidence="1" id="KW-1003">Cell membrane</keyword>
<gene>
    <name evidence="3" type="ordered locus">Shal_0254</name>
</gene>
<dbReference type="EMBL" id="CP000931">
    <property type="protein sequence ID" value="ABZ74830.1"/>
    <property type="molecule type" value="Genomic_DNA"/>
</dbReference>
<proteinExistence type="inferred from homology"/>
<dbReference type="Pfam" id="PF02104">
    <property type="entry name" value="SURF1"/>
    <property type="match status" value="1"/>
</dbReference>
<feature type="compositionally biased region" description="Low complexity" evidence="2">
    <location>
        <begin position="8"/>
        <end position="17"/>
    </location>
</feature>
<accession>B0TNS7</accession>
<organism evidence="3 4">
    <name type="scientific">Shewanella halifaxensis (strain HAW-EB4)</name>
    <dbReference type="NCBI Taxonomy" id="458817"/>
    <lineage>
        <taxon>Bacteria</taxon>
        <taxon>Pseudomonadati</taxon>
        <taxon>Pseudomonadota</taxon>
        <taxon>Gammaproteobacteria</taxon>
        <taxon>Alteromonadales</taxon>
        <taxon>Shewanellaceae</taxon>
        <taxon>Shewanella</taxon>
    </lineage>
</organism>
<evidence type="ECO:0000313" key="4">
    <source>
        <dbReference type="Proteomes" id="UP000001317"/>
    </source>
</evidence>
<name>B0TNS7_SHEHH</name>
<evidence type="ECO:0000313" key="3">
    <source>
        <dbReference type="EMBL" id="ABZ74830.1"/>
    </source>
</evidence>
<feature type="transmembrane region" description="Helical" evidence="1">
    <location>
        <begin position="281"/>
        <end position="300"/>
    </location>
</feature>
<dbReference type="STRING" id="458817.Shal_0254"/>
<evidence type="ECO:0000256" key="1">
    <source>
        <dbReference type="RuleBase" id="RU363076"/>
    </source>
</evidence>
<feature type="region of interest" description="Disordered" evidence="2">
    <location>
        <begin position="1"/>
        <end position="20"/>
    </location>
</feature>
<sequence length="309" mass="34838">MTPVPNATNSNSTTNTEKSTRRPKYWLISTLFSPFTMINRARAKLNSMNSSSSTKTNLKINKADMALPRVKMNLAWLFVVLSTVVVFSILVKLGFWQLERAQYKAHWQQQLTNRQAASVLSYRQLLNFPKDEPLTGFKLKAAVTPISTDIFLLDNQVYKGKVGYLALQAVQVNESEPWLLVELGFIAASMDRAKLPSVTAITAPAMLEGRVYQKQLNPMSSELMPEAGWPKRIQNLNIPQLSEQLNMPLASAVLQPSNLANSYSHPWQPIPLSSQKHHGYAVQWFSMAGVFALLMGYLLFRTLKQQHNK</sequence>
<keyword evidence="1" id="KW-0812">Transmembrane</keyword>
<keyword evidence="1" id="KW-1133">Transmembrane helix</keyword>
<reference evidence="3" key="1">
    <citation type="submission" date="2008-01" db="EMBL/GenBank/DDBJ databases">
        <title>Complete sequence of Shewanella halifaxensis HAW-EB4.</title>
        <authorList>
            <consortium name="US DOE Joint Genome Institute"/>
            <person name="Copeland A."/>
            <person name="Lucas S."/>
            <person name="Lapidus A."/>
            <person name="Glavina del Rio T."/>
            <person name="Dalin E."/>
            <person name="Tice H."/>
            <person name="Bruce D."/>
            <person name="Goodwin L."/>
            <person name="Pitluck S."/>
            <person name="Sims D."/>
            <person name="Brettin T."/>
            <person name="Detter J.C."/>
            <person name="Han C."/>
            <person name="Kuske C.R."/>
            <person name="Schmutz J."/>
            <person name="Larimer F."/>
            <person name="Land M."/>
            <person name="Hauser L."/>
            <person name="Kyrpides N."/>
            <person name="Kim E."/>
            <person name="Zhao J.-S."/>
            <person name="Richardson P."/>
        </authorList>
    </citation>
    <scope>NUCLEOTIDE SEQUENCE [LARGE SCALE GENOMIC DNA]</scope>
    <source>
        <strain evidence="3">HAW-EB4</strain>
    </source>
</reference>
<dbReference type="KEGG" id="shl:Shal_0254"/>
<keyword evidence="1" id="KW-0472">Membrane</keyword>
<protein>
    <recommendedName>
        <fullName evidence="1">SURF1-like protein</fullName>
    </recommendedName>
</protein>
<dbReference type="AlphaFoldDB" id="B0TNS7"/>
<dbReference type="CDD" id="cd06662">
    <property type="entry name" value="SURF1"/>
    <property type="match status" value="1"/>
</dbReference>